<evidence type="ECO:0000313" key="3">
    <source>
        <dbReference type="Proteomes" id="UP000502996"/>
    </source>
</evidence>
<reference evidence="2 3" key="1">
    <citation type="submission" date="2020-02" db="EMBL/GenBank/DDBJ databases">
        <title>Full genome sequence of Nocardioides sp. R-3366.</title>
        <authorList>
            <person name="Im W.-T."/>
        </authorList>
    </citation>
    <scope>NUCLEOTIDE SEQUENCE [LARGE SCALE GENOMIC DNA]</scope>
    <source>
        <strain evidence="2 3">R-3366</strain>
    </source>
</reference>
<name>A0A6G6WCQ3_9ACTN</name>
<keyword evidence="3" id="KW-1185">Reference proteome</keyword>
<evidence type="ECO:0000256" key="1">
    <source>
        <dbReference type="SAM" id="SignalP"/>
    </source>
</evidence>
<dbReference type="Proteomes" id="UP000502996">
    <property type="component" value="Chromosome"/>
</dbReference>
<dbReference type="AlphaFoldDB" id="A0A6G6WCQ3"/>
<evidence type="ECO:0000313" key="2">
    <source>
        <dbReference type="EMBL" id="QIG42820.1"/>
    </source>
</evidence>
<dbReference type="EMBL" id="CP049257">
    <property type="protein sequence ID" value="QIG42820.1"/>
    <property type="molecule type" value="Genomic_DNA"/>
</dbReference>
<proteinExistence type="predicted"/>
<organism evidence="2 3">
    <name type="scientific">Nocardioides anomalus</name>
    <dbReference type="NCBI Taxonomy" id="2712223"/>
    <lineage>
        <taxon>Bacteria</taxon>
        <taxon>Bacillati</taxon>
        <taxon>Actinomycetota</taxon>
        <taxon>Actinomycetes</taxon>
        <taxon>Propionibacteriales</taxon>
        <taxon>Nocardioidaceae</taxon>
        <taxon>Nocardioides</taxon>
    </lineage>
</organism>
<feature type="chain" id="PRO_5026197608" description="M1 family metallopeptidase" evidence="1">
    <location>
        <begin position="29"/>
        <end position="214"/>
    </location>
</feature>
<feature type="signal peptide" evidence="1">
    <location>
        <begin position="1"/>
        <end position="28"/>
    </location>
</feature>
<keyword evidence="1" id="KW-0732">Signal</keyword>
<dbReference type="KEGG" id="nano:G5V58_08590"/>
<dbReference type="RefSeq" id="WP_165231094.1">
    <property type="nucleotide sequence ID" value="NZ_CP049257.1"/>
</dbReference>
<accession>A0A6G6WCQ3</accession>
<evidence type="ECO:0008006" key="4">
    <source>
        <dbReference type="Google" id="ProtNLM"/>
    </source>
</evidence>
<sequence length="214" mass="23023">MVRLRRVAAVPLLALALGATAVPGPAHAAYPSSVTVKDSRTSARAVDISEVRLEASSYYDSEQYLTVTVPGGFRPGHHLTVWFDLDGDSTPDGHYDLRLSKPKKPGGKYLVKKQEFRRGGGWDDPGTKARCSNSEDFPVSATQLRKGTKKIPLGLDLWYCLGVPNPPGLESGSWRVAVRVALGKRADMAPSGRGWSPFVAGWEPCEPSASGDCS</sequence>
<protein>
    <recommendedName>
        <fullName evidence="4">M1 family metallopeptidase</fullName>
    </recommendedName>
</protein>
<gene>
    <name evidence="2" type="ORF">G5V58_08590</name>
</gene>